<keyword evidence="2" id="KW-1185">Reference proteome</keyword>
<dbReference type="AlphaFoldDB" id="A0A8X6UXQ9"/>
<evidence type="ECO:0000313" key="2">
    <source>
        <dbReference type="Proteomes" id="UP000887159"/>
    </source>
</evidence>
<proteinExistence type="predicted"/>
<dbReference type="EMBL" id="BMAU01021194">
    <property type="protein sequence ID" value="GFX96796.1"/>
    <property type="molecule type" value="Genomic_DNA"/>
</dbReference>
<sequence>MAVPVVLRFSNIPLINNKTIFVKRTHVPLATTIHKSQGNTYSEIVYEYDRRHSQSLLCVALSRVTNIEGLYITTKNNDKTFYHCRRRSSSTIDLQEEFKRLSLKKLQTIHKDWINFITNRQGLSIFTFNCQSLTAHAVDLQDSVIRNSNILVLSETWLNNESDIFIPNLNCIVYKRPSTRAEELRYITKF</sequence>
<gene>
    <name evidence="1" type="primary">EVAR_57463_1</name>
    <name evidence="1" type="ORF">TNCV_1648311</name>
</gene>
<name>A0A8X6UXQ9_TRICX</name>
<dbReference type="SUPFAM" id="SSF52540">
    <property type="entry name" value="P-loop containing nucleoside triphosphate hydrolases"/>
    <property type="match status" value="1"/>
</dbReference>
<accession>A0A8X6UXQ9</accession>
<dbReference type="InterPro" id="IPR027417">
    <property type="entry name" value="P-loop_NTPase"/>
</dbReference>
<comment type="caution">
    <text evidence="1">The sequence shown here is derived from an EMBL/GenBank/DDBJ whole genome shotgun (WGS) entry which is preliminary data.</text>
</comment>
<reference evidence="1" key="1">
    <citation type="submission" date="2020-08" db="EMBL/GenBank/DDBJ databases">
        <title>Multicomponent nature underlies the extraordinary mechanical properties of spider dragline silk.</title>
        <authorList>
            <person name="Kono N."/>
            <person name="Nakamura H."/>
            <person name="Mori M."/>
            <person name="Yoshida Y."/>
            <person name="Ohtoshi R."/>
            <person name="Malay A.D."/>
            <person name="Moran D.A.P."/>
            <person name="Tomita M."/>
            <person name="Numata K."/>
            <person name="Arakawa K."/>
        </authorList>
    </citation>
    <scope>NUCLEOTIDE SEQUENCE</scope>
</reference>
<protein>
    <submittedName>
        <fullName evidence="1">Uncharacterized protein</fullName>
    </submittedName>
</protein>
<organism evidence="1 2">
    <name type="scientific">Trichonephila clavipes</name>
    <name type="common">Golden silk orbweaver</name>
    <name type="synonym">Nephila clavipes</name>
    <dbReference type="NCBI Taxonomy" id="2585209"/>
    <lineage>
        <taxon>Eukaryota</taxon>
        <taxon>Metazoa</taxon>
        <taxon>Ecdysozoa</taxon>
        <taxon>Arthropoda</taxon>
        <taxon>Chelicerata</taxon>
        <taxon>Arachnida</taxon>
        <taxon>Araneae</taxon>
        <taxon>Araneomorphae</taxon>
        <taxon>Entelegynae</taxon>
        <taxon>Araneoidea</taxon>
        <taxon>Nephilidae</taxon>
        <taxon>Trichonephila</taxon>
    </lineage>
</organism>
<dbReference type="Proteomes" id="UP000887159">
    <property type="component" value="Unassembled WGS sequence"/>
</dbReference>
<evidence type="ECO:0000313" key="1">
    <source>
        <dbReference type="EMBL" id="GFX96796.1"/>
    </source>
</evidence>